<gene>
    <name evidence="2" type="ORF">DFR75_1011936</name>
</gene>
<dbReference type="Pfam" id="PF06013">
    <property type="entry name" value="WXG100"/>
    <property type="match status" value="1"/>
</dbReference>
<name>A0A4R6PVC2_NOCIG</name>
<protein>
    <recommendedName>
        <fullName evidence="1">ESAT-6-like protein</fullName>
    </recommendedName>
</protein>
<keyword evidence="3" id="KW-1185">Reference proteome</keyword>
<accession>A0A4R6PVC2</accession>
<evidence type="ECO:0000313" key="2">
    <source>
        <dbReference type="EMBL" id="TDP42818.1"/>
    </source>
</evidence>
<evidence type="ECO:0000313" key="3">
    <source>
        <dbReference type="Proteomes" id="UP000295087"/>
    </source>
</evidence>
<dbReference type="EMBL" id="SNXK01000001">
    <property type="protein sequence ID" value="TDP42818.1"/>
    <property type="molecule type" value="Genomic_DNA"/>
</dbReference>
<evidence type="ECO:0000256" key="1">
    <source>
        <dbReference type="RuleBase" id="RU362001"/>
    </source>
</evidence>
<organism evidence="2 3">
    <name type="scientific">Nocardia ignorata</name>
    <dbReference type="NCBI Taxonomy" id="145285"/>
    <lineage>
        <taxon>Bacteria</taxon>
        <taxon>Bacillati</taxon>
        <taxon>Actinomycetota</taxon>
        <taxon>Actinomycetes</taxon>
        <taxon>Mycobacteriales</taxon>
        <taxon>Nocardiaceae</taxon>
        <taxon>Nocardia</taxon>
    </lineage>
</organism>
<dbReference type="InterPro" id="IPR036689">
    <property type="entry name" value="ESAT-6-like_sf"/>
</dbReference>
<reference evidence="2 3" key="1">
    <citation type="submission" date="2019-03" db="EMBL/GenBank/DDBJ databases">
        <title>Genomic Encyclopedia of Type Strains, Phase IV (KMG-IV): sequencing the most valuable type-strain genomes for metagenomic binning, comparative biology and taxonomic classification.</title>
        <authorList>
            <person name="Goeker M."/>
        </authorList>
    </citation>
    <scope>NUCLEOTIDE SEQUENCE [LARGE SCALE GENOMIC DNA]</scope>
    <source>
        <strain evidence="2 3">DSM 44496</strain>
    </source>
</reference>
<dbReference type="SUPFAM" id="SSF140453">
    <property type="entry name" value="EsxAB dimer-like"/>
    <property type="match status" value="1"/>
</dbReference>
<dbReference type="RefSeq" id="WP_067484858.1">
    <property type="nucleotide sequence ID" value="NZ_SNXK01000001.1"/>
</dbReference>
<dbReference type="Gene3D" id="1.10.287.1060">
    <property type="entry name" value="ESAT-6-like"/>
    <property type="match status" value="1"/>
</dbReference>
<dbReference type="NCBIfam" id="TIGR03930">
    <property type="entry name" value="WXG100_ESAT6"/>
    <property type="match status" value="1"/>
</dbReference>
<dbReference type="Proteomes" id="UP000295087">
    <property type="component" value="Unassembled WGS sequence"/>
</dbReference>
<dbReference type="InterPro" id="IPR010310">
    <property type="entry name" value="T7SS_ESAT-6-like"/>
</dbReference>
<comment type="similarity">
    <text evidence="1">Belongs to the WXG100 family.</text>
</comment>
<dbReference type="AlphaFoldDB" id="A0A4R6PVC2"/>
<sequence length="99" mass="11039">MSQDDNSYRVNLQQLDDAITAMATFGSEVDAHLSEVDTLVAALHLDWSSSAAEAQRAAHDKWMAGAGEMRENLDELREVAKRAHTSYTTATQTNREMWP</sequence>
<proteinExistence type="inferred from homology"/>
<comment type="caution">
    <text evidence="2">The sequence shown here is derived from an EMBL/GenBank/DDBJ whole genome shotgun (WGS) entry which is preliminary data.</text>
</comment>